<dbReference type="AlphaFoldDB" id="A0A6J6JPG5"/>
<sequence>MANNALQENLSIRFRKLLTGDPNGVPPWLEVVAAGDEAGFFLPTDAPWVVHADFGTLVGGIRALLMQALHPGSLTGVKNHSRYEKDPLGRLSGTIRWLTVTTFGSKTAVANEASRVNRLHDRVTGTYQTGTGETVPYRAADEDLLLWVHIAFMESFLVAHQMYSRKQIPAGKFPTGADNYVNTWSVSVKPLGLEKVPMNLSELENEITSIYDRGLLANTEDTLRVVEFIKNPPLPGGAKPVYRLLFDAAVLSLRPEFRSLLGLKAKPRWLIQPLTRQLLRFMRFAIGPESPIEEASINRLRRIGAL</sequence>
<gene>
    <name evidence="2" type="ORF">UFOPK2165_00094</name>
</gene>
<dbReference type="PANTHER" id="PTHR36151">
    <property type="entry name" value="BLR2777 PROTEIN"/>
    <property type="match status" value="1"/>
</dbReference>
<evidence type="ECO:0000313" key="2">
    <source>
        <dbReference type="EMBL" id="CAB4638234.1"/>
    </source>
</evidence>
<reference evidence="2" key="1">
    <citation type="submission" date="2020-05" db="EMBL/GenBank/DDBJ databases">
        <authorList>
            <person name="Chiriac C."/>
            <person name="Salcher M."/>
            <person name="Ghai R."/>
            <person name="Kavagutti S V."/>
        </authorList>
    </citation>
    <scope>NUCLEOTIDE SEQUENCE</scope>
</reference>
<dbReference type="PANTHER" id="PTHR36151:SF3">
    <property type="entry name" value="ER-BOUND OXYGENASE MPAB_MPAB'_RUBBER OXYGENASE CATALYTIC DOMAIN-CONTAINING PROTEIN"/>
    <property type="match status" value="1"/>
</dbReference>
<dbReference type="GO" id="GO:0016491">
    <property type="term" value="F:oxidoreductase activity"/>
    <property type="evidence" value="ECO:0007669"/>
    <property type="project" value="InterPro"/>
</dbReference>
<dbReference type="Pfam" id="PF09995">
    <property type="entry name" value="MPAB_Lcp_cat"/>
    <property type="match status" value="1"/>
</dbReference>
<name>A0A6J6JPG5_9ZZZZ</name>
<protein>
    <submittedName>
        <fullName evidence="2">Unannotated protein</fullName>
    </submittedName>
</protein>
<proteinExistence type="predicted"/>
<dbReference type="InterPro" id="IPR018713">
    <property type="entry name" value="MPAB/Lcp_cat_dom"/>
</dbReference>
<organism evidence="2">
    <name type="scientific">freshwater metagenome</name>
    <dbReference type="NCBI Taxonomy" id="449393"/>
    <lineage>
        <taxon>unclassified sequences</taxon>
        <taxon>metagenomes</taxon>
        <taxon>ecological metagenomes</taxon>
    </lineage>
</organism>
<evidence type="ECO:0000259" key="1">
    <source>
        <dbReference type="Pfam" id="PF09995"/>
    </source>
</evidence>
<dbReference type="EMBL" id="CAEZWA010000009">
    <property type="protein sequence ID" value="CAB4638234.1"/>
    <property type="molecule type" value="Genomic_DNA"/>
</dbReference>
<accession>A0A6J6JPG5</accession>
<feature type="domain" description="ER-bound oxygenase mpaB/mpaB'/Rubber oxygenase catalytic" evidence="1">
    <location>
        <begin position="48"/>
        <end position="283"/>
    </location>
</feature>